<sequence length="318" mass="36759">MKNSTDPIVVACAADDFFAMPLAVTACSMVENLNPDCCIDFYVLDGGIKQSNKEKIIESLEGKPIEIHWVKPCSDYMERLYFQADSTYPISAYYRLLLPEIIPDRYQKVIYLDTDVILLEDIAKLWNLDLGEYYMLAAMDAANQKMDRLTHLKHLDLDAMGVSREDKYLQSGVLLIDLNKWRADQISDKLLDFIANHLELPYPDMDALNFVLAGKWGELDPRWNQIPVVHSFASWESSPYTQEQLDNTANRPFIIHYGSKPKPWDQSCTHPQQSLWYDYLHQTAWSGWENTLLEQNILLMRRIGRRLVKSTKKLVATS</sequence>
<dbReference type="Proteomes" id="UP000646053">
    <property type="component" value="Unassembled WGS sequence"/>
</dbReference>
<protein>
    <submittedName>
        <fullName evidence="4">Glycosyltransferase family 8 protein</fullName>
    </submittedName>
</protein>
<evidence type="ECO:0000313" key="5">
    <source>
        <dbReference type="Proteomes" id="UP000646053"/>
    </source>
</evidence>
<gene>
    <name evidence="4" type="ORF">GS601_10985</name>
</gene>
<dbReference type="GO" id="GO:0016757">
    <property type="term" value="F:glycosyltransferase activity"/>
    <property type="evidence" value="ECO:0007669"/>
    <property type="project" value="UniProtKB-KW"/>
</dbReference>
<reference evidence="4" key="1">
    <citation type="submission" date="2019-12" db="EMBL/GenBank/DDBJ databases">
        <title>High-Quality draft genome sequences of three cyanobacteria isolated from the limestone walls of the Old Cathedral of Coimbra.</title>
        <authorList>
            <person name="Tiago I."/>
            <person name="Soares F."/>
            <person name="Portugal A."/>
        </authorList>
    </citation>
    <scope>NUCLEOTIDE SEQUENCE</scope>
    <source>
        <strain evidence="4">A</strain>
    </source>
</reference>
<keyword evidence="1" id="KW-0328">Glycosyltransferase</keyword>
<accession>A0A8J8CJP1</accession>
<comment type="caution">
    <text evidence="4">The sequence shown here is derived from an EMBL/GenBank/DDBJ whole genome shotgun (WGS) entry which is preliminary data.</text>
</comment>
<dbReference type="InterPro" id="IPR002495">
    <property type="entry name" value="Glyco_trans_8"/>
</dbReference>
<dbReference type="Pfam" id="PF01501">
    <property type="entry name" value="Glyco_transf_8"/>
    <property type="match status" value="1"/>
</dbReference>
<organism evidence="4 5">
    <name type="scientific">Myxacorys almedinensis A</name>
    <dbReference type="NCBI Taxonomy" id="2690445"/>
    <lineage>
        <taxon>Bacteria</taxon>
        <taxon>Bacillati</taxon>
        <taxon>Cyanobacteriota</taxon>
        <taxon>Cyanophyceae</taxon>
        <taxon>Leptolyngbyales</taxon>
        <taxon>Leptolyngbyaceae</taxon>
        <taxon>Myxacorys</taxon>
        <taxon>Myxacorys almedinensis</taxon>
    </lineage>
</organism>
<keyword evidence="3" id="KW-0479">Metal-binding</keyword>
<dbReference type="AlphaFoldDB" id="A0A8J8CJP1"/>
<proteinExistence type="predicted"/>
<evidence type="ECO:0000313" key="4">
    <source>
        <dbReference type="EMBL" id="NDJ17811.1"/>
    </source>
</evidence>
<dbReference type="EMBL" id="WVIE01000011">
    <property type="protein sequence ID" value="NDJ17811.1"/>
    <property type="molecule type" value="Genomic_DNA"/>
</dbReference>
<dbReference type="InterPro" id="IPR029044">
    <property type="entry name" value="Nucleotide-diphossugar_trans"/>
</dbReference>
<dbReference type="SUPFAM" id="SSF53448">
    <property type="entry name" value="Nucleotide-diphospho-sugar transferases"/>
    <property type="match status" value="1"/>
</dbReference>
<dbReference type="PANTHER" id="PTHR13778">
    <property type="entry name" value="GLYCOSYLTRANSFERASE 8 DOMAIN-CONTAINING PROTEIN"/>
    <property type="match status" value="1"/>
</dbReference>
<dbReference type="Gene3D" id="3.90.550.10">
    <property type="entry name" value="Spore Coat Polysaccharide Biosynthesis Protein SpsA, Chain A"/>
    <property type="match status" value="1"/>
</dbReference>
<evidence type="ECO:0000256" key="2">
    <source>
        <dbReference type="ARBA" id="ARBA00022679"/>
    </source>
</evidence>
<evidence type="ECO:0000256" key="1">
    <source>
        <dbReference type="ARBA" id="ARBA00022676"/>
    </source>
</evidence>
<dbReference type="CDD" id="cd04194">
    <property type="entry name" value="GT8_A4GalT_like"/>
    <property type="match status" value="1"/>
</dbReference>
<evidence type="ECO:0000256" key="3">
    <source>
        <dbReference type="ARBA" id="ARBA00022723"/>
    </source>
</evidence>
<name>A0A8J8CJP1_9CYAN</name>
<keyword evidence="2" id="KW-0808">Transferase</keyword>
<keyword evidence="5" id="KW-1185">Reference proteome</keyword>
<dbReference type="GO" id="GO:0046872">
    <property type="term" value="F:metal ion binding"/>
    <property type="evidence" value="ECO:0007669"/>
    <property type="project" value="UniProtKB-KW"/>
</dbReference>
<dbReference type="PANTHER" id="PTHR13778:SF47">
    <property type="entry name" value="LIPOPOLYSACCHARIDE 1,3-GALACTOSYLTRANSFERASE"/>
    <property type="match status" value="1"/>
</dbReference>
<dbReference type="InterPro" id="IPR050748">
    <property type="entry name" value="Glycosyltrans_8_dom-fam"/>
</dbReference>
<dbReference type="RefSeq" id="WP_162423335.1">
    <property type="nucleotide sequence ID" value="NZ_WVIE01000011.1"/>
</dbReference>
<dbReference type="PROSITE" id="PS51257">
    <property type="entry name" value="PROKAR_LIPOPROTEIN"/>
    <property type="match status" value="1"/>
</dbReference>